<feature type="chain" id="PRO_5012092378" evidence="1">
    <location>
        <begin position="23"/>
        <end position="261"/>
    </location>
</feature>
<keyword evidence="1" id="KW-0732">Signal</keyword>
<evidence type="ECO:0000313" key="2">
    <source>
        <dbReference type="EMBL" id="OJJ37989.1"/>
    </source>
</evidence>
<evidence type="ECO:0000313" key="3">
    <source>
        <dbReference type="Proteomes" id="UP000184383"/>
    </source>
</evidence>
<dbReference type="AlphaFoldDB" id="A0A1L9RSU3"/>
<dbReference type="EMBL" id="KV878211">
    <property type="protein sequence ID" value="OJJ37989.1"/>
    <property type="molecule type" value="Genomic_DNA"/>
</dbReference>
<name>A0A1L9RSU3_ASPWE</name>
<dbReference type="Proteomes" id="UP000184383">
    <property type="component" value="Unassembled WGS sequence"/>
</dbReference>
<protein>
    <submittedName>
        <fullName evidence="2">Uncharacterized protein</fullName>
    </submittedName>
</protein>
<proteinExistence type="predicted"/>
<accession>A0A1L9RSU3</accession>
<evidence type="ECO:0000256" key="1">
    <source>
        <dbReference type="SAM" id="SignalP"/>
    </source>
</evidence>
<reference evidence="3" key="1">
    <citation type="journal article" date="2017" name="Genome Biol.">
        <title>Comparative genomics reveals high biological diversity and specific adaptations in the industrially and medically important fungal genus Aspergillus.</title>
        <authorList>
            <person name="de Vries R.P."/>
            <person name="Riley R."/>
            <person name="Wiebenga A."/>
            <person name="Aguilar-Osorio G."/>
            <person name="Amillis S."/>
            <person name="Uchima C.A."/>
            <person name="Anderluh G."/>
            <person name="Asadollahi M."/>
            <person name="Askin M."/>
            <person name="Barry K."/>
            <person name="Battaglia E."/>
            <person name="Bayram O."/>
            <person name="Benocci T."/>
            <person name="Braus-Stromeyer S.A."/>
            <person name="Caldana C."/>
            <person name="Canovas D."/>
            <person name="Cerqueira G.C."/>
            <person name="Chen F."/>
            <person name="Chen W."/>
            <person name="Choi C."/>
            <person name="Clum A."/>
            <person name="Dos Santos R.A."/>
            <person name="Damasio A.R."/>
            <person name="Diallinas G."/>
            <person name="Emri T."/>
            <person name="Fekete E."/>
            <person name="Flipphi M."/>
            <person name="Freyberg S."/>
            <person name="Gallo A."/>
            <person name="Gournas C."/>
            <person name="Habgood R."/>
            <person name="Hainaut M."/>
            <person name="Harispe M.L."/>
            <person name="Henrissat B."/>
            <person name="Hilden K.S."/>
            <person name="Hope R."/>
            <person name="Hossain A."/>
            <person name="Karabika E."/>
            <person name="Karaffa L."/>
            <person name="Karanyi Z."/>
            <person name="Krasevec N."/>
            <person name="Kuo A."/>
            <person name="Kusch H."/>
            <person name="LaButti K."/>
            <person name="Lagendijk E.L."/>
            <person name="Lapidus A."/>
            <person name="Levasseur A."/>
            <person name="Lindquist E."/>
            <person name="Lipzen A."/>
            <person name="Logrieco A.F."/>
            <person name="MacCabe A."/>
            <person name="Maekelae M.R."/>
            <person name="Malavazi I."/>
            <person name="Melin P."/>
            <person name="Meyer V."/>
            <person name="Mielnichuk N."/>
            <person name="Miskei M."/>
            <person name="Molnar A.P."/>
            <person name="Mule G."/>
            <person name="Ngan C.Y."/>
            <person name="Orejas M."/>
            <person name="Orosz E."/>
            <person name="Ouedraogo J.P."/>
            <person name="Overkamp K.M."/>
            <person name="Park H.-S."/>
            <person name="Perrone G."/>
            <person name="Piumi F."/>
            <person name="Punt P.J."/>
            <person name="Ram A.F."/>
            <person name="Ramon A."/>
            <person name="Rauscher S."/>
            <person name="Record E."/>
            <person name="Riano-Pachon D.M."/>
            <person name="Robert V."/>
            <person name="Roehrig J."/>
            <person name="Ruller R."/>
            <person name="Salamov A."/>
            <person name="Salih N.S."/>
            <person name="Samson R.A."/>
            <person name="Sandor E."/>
            <person name="Sanguinetti M."/>
            <person name="Schuetze T."/>
            <person name="Sepcic K."/>
            <person name="Shelest E."/>
            <person name="Sherlock G."/>
            <person name="Sophianopoulou V."/>
            <person name="Squina F.M."/>
            <person name="Sun H."/>
            <person name="Susca A."/>
            <person name="Todd R.B."/>
            <person name="Tsang A."/>
            <person name="Unkles S.E."/>
            <person name="van de Wiele N."/>
            <person name="van Rossen-Uffink D."/>
            <person name="Oliveira J.V."/>
            <person name="Vesth T.C."/>
            <person name="Visser J."/>
            <person name="Yu J.-H."/>
            <person name="Zhou M."/>
            <person name="Andersen M.R."/>
            <person name="Archer D.B."/>
            <person name="Baker S.E."/>
            <person name="Benoit I."/>
            <person name="Brakhage A.A."/>
            <person name="Braus G.H."/>
            <person name="Fischer R."/>
            <person name="Frisvad J.C."/>
            <person name="Goldman G.H."/>
            <person name="Houbraken J."/>
            <person name="Oakley B."/>
            <person name="Pocsi I."/>
            <person name="Scazzocchio C."/>
            <person name="Seiboth B."/>
            <person name="vanKuyk P.A."/>
            <person name="Wortman J."/>
            <person name="Dyer P.S."/>
            <person name="Grigoriev I.V."/>
        </authorList>
    </citation>
    <scope>NUCLEOTIDE SEQUENCE [LARGE SCALE GENOMIC DNA]</scope>
    <source>
        <strain evidence="3">DTO 134E9</strain>
    </source>
</reference>
<gene>
    <name evidence="2" type="ORF">ASPWEDRAFT_182772</name>
</gene>
<dbReference type="RefSeq" id="XP_040691665.1">
    <property type="nucleotide sequence ID" value="XM_040831946.1"/>
</dbReference>
<dbReference type="OrthoDB" id="4191833at2759"/>
<dbReference type="GeneID" id="63747794"/>
<feature type="signal peptide" evidence="1">
    <location>
        <begin position="1"/>
        <end position="22"/>
    </location>
</feature>
<keyword evidence="3" id="KW-1185">Reference proteome</keyword>
<sequence length="261" mass="28321">MFAKSPLVLLTAALALVGQTVAAPAQDTNETVLELVGEYHIDDAYTDSAFIKCLKAKNAYDEDGSMDQDAALECRHAFDEENGLHARTLPSTFETPEPQTCGKNIPNIFEEAAPFRDIVDTVCDDLVGKLMKKGWEKGGNAIQHKFGNAFHKKNSWLDKNKEVLLEVALSMNPQTRAALKSAKVAKATLDTLCNDGLKKLGTKGSGCTEELGYYKKTLGVPGAGIPYDHATTTAVKNGIVDLFTNNAKDYFGQISLNFKNA</sequence>
<dbReference type="VEuPathDB" id="FungiDB:ASPWEDRAFT_182772"/>
<organism evidence="2 3">
    <name type="scientific">Aspergillus wentii DTO 134E9</name>
    <dbReference type="NCBI Taxonomy" id="1073089"/>
    <lineage>
        <taxon>Eukaryota</taxon>
        <taxon>Fungi</taxon>
        <taxon>Dikarya</taxon>
        <taxon>Ascomycota</taxon>
        <taxon>Pezizomycotina</taxon>
        <taxon>Eurotiomycetes</taxon>
        <taxon>Eurotiomycetidae</taxon>
        <taxon>Eurotiales</taxon>
        <taxon>Aspergillaceae</taxon>
        <taxon>Aspergillus</taxon>
        <taxon>Aspergillus subgen. Cremei</taxon>
    </lineage>
</organism>